<keyword evidence="7" id="KW-1185">Reference proteome</keyword>
<sequence length="322" mass="34985">MATLNPFELLGADDNDDPTQLLAAAAAAKQKAEAKKQAAAATGKGAQPAPAKLPTKPAPPVQAGSLALVVLPLVEDTDVANAAVAEVGEGMARTVSMAAKMLMGFREDMVLEVVPELEVKKVPKTEVLGHPTVEAEEAGGVGTVMSTELTSCVWMTRETEEGLKLDEKAPVPEKQGAQEDAPQAEENKDNKDANEEEEKEEDKEMTLEEFEKIREEKRKALLALKTEERKVEVDKDLQSMQLLSTKKGNDEIFVKLASDKDALKKKENAERDECAKKSVSINEFLKLADGERYYGGRGRGRGRGDRGFRGMVGVTLLHQLLM</sequence>
<dbReference type="GO" id="GO:0003723">
    <property type="term" value="F:RNA binding"/>
    <property type="evidence" value="ECO:0007669"/>
    <property type="project" value="InterPro"/>
</dbReference>
<comment type="subcellular location">
    <subcellularLocation>
        <location evidence="1">Cytoplasm</location>
    </subcellularLocation>
</comment>
<dbReference type="PANTHER" id="PTHR12299:SF51">
    <property type="entry name" value="OS05G0533100 PROTEIN"/>
    <property type="match status" value="1"/>
</dbReference>
<comment type="caution">
    <text evidence="6">The sequence shown here is derived from an EMBL/GenBank/DDBJ whole genome shotgun (WGS) entry which is preliminary data.</text>
</comment>
<dbReference type="OrthoDB" id="784393at2759"/>
<accession>A0A3L6RC80</accession>
<dbReference type="PANTHER" id="PTHR12299">
    <property type="entry name" value="HYALURONIC ACID-BINDING PROTEIN 4"/>
    <property type="match status" value="1"/>
</dbReference>
<dbReference type="STRING" id="4540.A0A3L6RC80"/>
<evidence type="ECO:0000256" key="1">
    <source>
        <dbReference type="ARBA" id="ARBA00004496"/>
    </source>
</evidence>
<gene>
    <name evidence="6" type="ORF">C2845_PM06G00400</name>
</gene>
<feature type="region of interest" description="Disordered" evidence="3">
    <location>
        <begin position="33"/>
        <end position="58"/>
    </location>
</feature>
<dbReference type="AlphaFoldDB" id="A0A3L6RC80"/>
<evidence type="ECO:0000313" key="6">
    <source>
        <dbReference type="EMBL" id="RLN00283.1"/>
    </source>
</evidence>
<evidence type="ECO:0000259" key="5">
    <source>
        <dbReference type="Pfam" id="PF09598"/>
    </source>
</evidence>
<keyword evidence="2" id="KW-0963">Cytoplasm</keyword>
<dbReference type="InterPro" id="IPR019084">
    <property type="entry name" value="STM1-like_N"/>
</dbReference>
<dbReference type="InterPro" id="IPR039764">
    <property type="entry name" value="HABP4/SERBP1-like"/>
</dbReference>
<evidence type="ECO:0000256" key="3">
    <source>
        <dbReference type="SAM" id="MobiDB-lite"/>
    </source>
</evidence>
<evidence type="ECO:0000313" key="7">
    <source>
        <dbReference type="Proteomes" id="UP000275267"/>
    </source>
</evidence>
<dbReference type="GO" id="GO:0005737">
    <property type="term" value="C:cytoplasm"/>
    <property type="evidence" value="ECO:0007669"/>
    <property type="project" value="UniProtKB-SubCell"/>
</dbReference>
<feature type="domain" description="STM1-like N-terminal" evidence="5">
    <location>
        <begin position="1"/>
        <end position="63"/>
    </location>
</feature>
<reference evidence="7" key="1">
    <citation type="journal article" date="2019" name="Nat. Commun.">
        <title>The genome of broomcorn millet.</title>
        <authorList>
            <person name="Zou C."/>
            <person name="Miki D."/>
            <person name="Li D."/>
            <person name="Tang Q."/>
            <person name="Xiao L."/>
            <person name="Rajput S."/>
            <person name="Deng P."/>
            <person name="Jia W."/>
            <person name="Huang R."/>
            <person name="Zhang M."/>
            <person name="Sun Y."/>
            <person name="Hu J."/>
            <person name="Fu X."/>
            <person name="Schnable P.S."/>
            <person name="Li F."/>
            <person name="Zhang H."/>
            <person name="Feng B."/>
            <person name="Zhu X."/>
            <person name="Liu R."/>
            <person name="Schnable J.C."/>
            <person name="Zhu J.-K."/>
            <person name="Zhang H."/>
        </authorList>
    </citation>
    <scope>NUCLEOTIDE SEQUENCE [LARGE SCALE GENOMIC DNA]</scope>
</reference>
<feature type="domain" description="Hyaluronan/mRNA-binding protein" evidence="4">
    <location>
        <begin position="159"/>
        <end position="231"/>
    </location>
</feature>
<proteinExistence type="predicted"/>
<dbReference type="Pfam" id="PF04774">
    <property type="entry name" value="HABP4_PAI-RBP1"/>
    <property type="match status" value="1"/>
</dbReference>
<feature type="region of interest" description="Disordered" evidence="3">
    <location>
        <begin position="161"/>
        <end position="208"/>
    </location>
</feature>
<dbReference type="EMBL" id="PQIB02000009">
    <property type="protein sequence ID" value="RLN00283.1"/>
    <property type="molecule type" value="Genomic_DNA"/>
</dbReference>
<feature type="compositionally biased region" description="Low complexity" evidence="3">
    <location>
        <begin position="37"/>
        <end position="55"/>
    </location>
</feature>
<dbReference type="Pfam" id="PF09598">
    <property type="entry name" value="Stm1_N"/>
    <property type="match status" value="1"/>
</dbReference>
<evidence type="ECO:0000259" key="4">
    <source>
        <dbReference type="Pfam" id="PF04774"/>
    </source>
</evidence>
<dbReference type="GO" id="GO:0005634">
    <property type="term" value="C:nucleus"/>
    <property type="evidence" value="ECO:0007669"/>
    <property type="project" value="TreeGrafter"/>
</dbReference>
<feature type="compositionally biased region" description="Basic and acidic residues" evidence="3">
    <location>
        <begin position="161"/>
        <end position="171"/>
    </location>
</feature>
<dbReference type="InterPro" id="IPR006861">
    <property type="entry name" value="HABP4_PAIRBP1-bd"/>
</dbReference>
<evidence type="ECO:0000256" key="2">
    <source>
        <dbReference type="ARBA" id="ARBA00022490"/>
    </source>
</evidence>
<dbReference type="Proteomes" id="UP000275267">
    <property type="component" value="Unassembled WGS sequence"/>
</dbReference>
<protein>
    <submittedName>
        <fullName evidence="6">Plasminogen activator inhibitor 1 RNA-binding protein-like</fullName>
    </submittedName>
</protein>
<organism evidence="6 7">
    <name type="scientific">Panicum miliaceum</name>
    <name type="common">Proso millet</name>
    <name type="synonym">Broomcorn millet</name>
    <dbReference type="NCBI Taxonomy" id="4540"/>
    <lineage>
        <taxon>Eukaryota</taxon>
        <taxon>Viridiplantae</taxon>
        <taxon>Streptophyta</taxon>
        <taxon>Embryophyta</taxon>
        <taxon>Tracheophyta</taxon>
        <taxon>Spermatophyta</taxon>
        <taxon>Magnoliopsida</taxon>
        <taxon>Liliopsida</taxon>
        <taxon>Poales</taxon>
        <taxon>Poaceae</taxon>
        <taxon>PACMAD clade</taxon>
        <taxon>Panicoideae</taxon>
        <taxon>Panicodae</taxon>
        <taxon>Paniceae</taxon>
        <taxon>Panicinae</taxon>
        <taxon>Panicum</taxon>
        <taxon>Panicum sect. Panicum</taxon>
    </lineage>
</organism>
<name>A0A3L6RC80_PANMI</name>